<dbReference type="GO" id="GO:0004563">
    <property type="term" value="F:beta-N-acetylhexosaminidase activity"/>
    <property type="evidence" value="ECO:0007669"/>
    <property type="project" value="UniProtKB-EC"/>
</dbReference>
<dbReference type="PANTHER" id="PTHR22600">
    <property type="entry name" value="BETA-HEXOSAMINIDASE"/>
    <property type="match status" value="1"/>
</dbReference>
<dbReference type="EC" id="3.2.1.52" evidence="3"/>
<evidence type="ECO:0000259" key="9">
    <source>
        <dbReference type="Pfam" id="PF02838"/>
    </source>
</evidence>
<keyword evidence="4 10" id="KW-0378">Hydrolase</keyword>
<dbReference type="PATRIC" id="fig|46506.5.peg.2403"/>
<name>A0A108T606_BACSE</name>
<feature type="signal peptide" evidence="7">
    <location>
        <begin position="1"/>
        <end position="22"/>
    </location>
</feature>
<dbReference type="InterPro" id="IPR015882">
    <property type="entry name" value="HEX_bac_N"/>
</dbReference>
<evidence type="ECO:0000256" key="1">
    <source>
        <dbReference type="ARBA" id="ARBA00001231"/>
    </source>
</evidence>
<dbReference type="Gene3D" id="3.20.20.80">
    <property type="entry name" value="Glycosidases"/>
    <property type="match status" value="1"/>
</dbReference>
<evidence type="ECO:0000256" key="2">
    <source>
        <dbReference type="ARBA" id="ARBA00006285"/>
    </source>
</evidence>
<dbReference type="RefSeq" id="WP_060386085.1">
    <property type="nucleotide sequence ID" value="NZ_LRGC01000010.1"/>
</dbReference>
<keyword evidence="7" id="KW-0732">Signal</keyword>
<protein>
    <recommendedName>
        <fullName evidence="3">beta-N-acetylhexosaminidase</fullName>
        <ecNumber evidence="3">3.2.1.52</ecNumber>
    </recommendedName>
</protein>
<evidence type="ECO:0000313" key="11">
    <source>
        <dbReference type="Proteomes" id="UP000056419"/>
    </source>
</evidence>
<sequence precursor="true">MNRRILQIICCLCLVFSRYAFAQDNLSALIPMPNKVSTGSKAPLVLSGDKVACYIQVDSLQFELETVSSLFQKRFGLKIEQTSTSSDAQVRLLIDKSLKKNDHYKLSVNDKRLEIKGASAAAVFYGLMTLDQVLAGDVCATKQRTISAIEIDDCPRFGYRALMLDPARNFLPVNELKFYIDQMVKYKFNVLQLHLSDDQGWSIWIETYPKLAGSRFYTKQDIQELVEYAEKRHVQVIPEIDVPGHTVSLLAKYPDMACIHQREAEKIIGKTGHMMLCAGNEEVYVMMDDIIREVAGMFKSPLMHLGGDEADIPKNWAKCDLCRLLMKKKNYTEPAQLMIPFFENILASVRKYGKKPILWFELNNEYPPADDYLFPYPKDVVLVSWRGGMTPTGLDLSAERGHNVIMAPGEHCYYDYPQYKGDLPEYNNWGMPMTTLERAYRLDPGYGRPLAKQHHIWGVMGALWGEAVIDINRATYMSFPRAFALAEAGWTQMENRSWESFKKRVLPNVNELMKAGVSVRVPFEIAR</sequence>
<evidence type="ECO:0000256" key="3">
    <source>
        <dbReference type="ARBA" id="ARBA00012663"/>
    </source>
</evidence>
<comment type="similarity">
    <text evidence="2">Belongs to the glycosyl hydrolase 20 family.</text>
</comment>
<dbReference type="InterPro" id="IPR029018">
    <property type="entry name" value="Hex-like_dom2"/>
</dbReference>
<dbReference type="PRINTS" id="PR00738">
    <property type="entry name" value="GLHYDRLASE20"/>
</dbReference>
<organism evidence="10 11">
    <name type="scientific">Bacteroides stercoris</name>
    <dbReference type="NCBI Taxonomy" id="46506"/>
    <lineage>
        <taxon>Bacteria</taxon>
        <taxon>Pseudomonadati</taxon>
        <taxon>Bacteroidota</taxon>
        <taxon>Bacteroidia</taxon>
        <taxon>Bacteroidales</taxon>
        <taxon>Bacteroidaceae</taxon>
        <taxon>Bacteroides</taxon>
    </lineage>
</organism>
<proteinExistence type="inferred from homology"/>
<keyword evidence="11" id="KW-1185">Reference proteome</keyword>
<dbReference type="InterPro" id="IPR025705">
    <property type="entry name" value="Beta_hexosaminidase_sua/sub"/>
</dbReference>
<dbReference type="GO" id="GO:0030203">
    <property type="term" value="P:glycosaminoglycan metabolic process"/>
    <property type="evidence" value="ECO:0007669"/>
    <property type="project" value="TreeGrafter"/>
</dbReference>
<dbReference type="Gene3D" id="3.30.379.10">
    <property type="entry name" value="Chitobiase/beta-hexosaminidase domain 2-like"/>
    <property type="match status" value="1"/>
</dbReference>
<evidence type="ECO:0000256" key="5">
    <source>
        <dbReference type="ARBA" id="ARBA00023295"/>
    </source>
</evidence>
<dbReference type="SUPFAM" id="SSF51445">
    <property type="entry name" value="(Trans)glycosidases"/>
    <property type="match status" value="1"/>
</dbReference>
<evidence type="ECO:0000313" key="10">
    <source>
        <dbReference type="EMBL" id="KWR53991.1"/>
    </source>
</evidence>
<dbReference type="AlphaFoldDB" id="A0A108T606"/>
<dbReference type="GO" id="GO:0005975">
    <property type="term" value="P:carbohydrate metabolic process"/>
    <property type="evidence" value="ECO:0007669"/>
    <property type="project" value="InterPro"/>
</dbReference>
<comment type="catalytic activity">
    <reaction evidence="1">
        <text>Hydrolysis of terminal non-reducing N-acetyl-D-hexosamine residues in N-acetyl-beta-D-hexosaminides.</text>
        <dbReference type="EC" id="3.2.1.52"/>
    </reaction>
</comment>
<dbReference type="EMBL" id="LRGC01000010">
    <property type="protein sequence ID" value="KWR53991.1"/>
    <property type="molecule type" value="Genomic_DNA"/>
</dbReference>
<dbReference type="Pfam" id="PF02838">
    <property type="entry name" value="Glyco_hydro_20b"/>
    <property type="match status" value="1"/>
</dbReference>
<dbReference type="InterPro" id="IPR015883">
    <property type="entry name" value="Glyco_hydro_20_cat"/>
</dbReference>
<dbReference type="InterPro" id="IPR017853">
    <property type="entry name" value="GH"/>
</dbReference>
<evidence type="ECO:0000256" key="4">
    <source>
        <dbReference type="ARBA" id="ARBA00022801"/>
    </source>
</evidence>
<dbReference type="PANTHER" id="PTHR22600:SF57">
    <property type="entry name" value="BETA-N-ACETYLHEXOSAMINIDASE"/>
    <property type="match status" value="1"/>
</dbReference>
<evidence type="ECO:0000259" key="8">
    <source>
        <dbReference type="Pfam" id="PF00728"/>
    </source>
</evidence>
<dbReference type="Pfam" id="PF00728">
    <property type="entry name" value="Glyco_hydro_20"/>
    <property type="match status" value="1"/>
</dbReference>
<gene>
    <name evidence="10" type="ORF">AA415_02242</name>
</gene>
<accession>A0A108T606</accession>
<dbReference type="GO" id="GO:0016020">
    <property type="term" value="C:membrane"/>
    <property type="evidence" value="ECO:0007669"/>
    <property type="project" value="TreeGrafter"/>
</dbReference>
<feature type="chain" id="PRO_5007130767" description="beta-N-acetylhexosaminidase" evidence="7">
    <location>
        <begin position="23"/>
        <end position="527"/>
    </location>
</feature>
<dbReference type="SUPFAM" id="SSF55545">
    <property type="entry name" value="beta-N-acetylhexosaminidase-like domain"/>
    <property type="match status" value="1"/>
</dbReference>
<dbReference type="STRING" id="46506.AA415_02242"/>
<dbReference type="CDD" id="cd06563">
    <property type="entry name" value="GH20_chitobiase-like"/>
    <property type="match status" value="1"/>
</dbReference>
<dbReference type="Proteomes" id="UP000056419">
    <property type="component" value="Unassembled WGS sequence"/>
</dbReference>
<keyword evidence="5 10" id="KW-0326">Glycosidase</keyword>
<feature type="active site" description="Proton donor" evidence="6">
    <location>
        <position position="309"/>
    </location>
</feature>
<evidence type="ECO:0000256" key="6">
    <source>
        <dbReference type="PIRSR" id="PIRSR625705-1"/>
    </source>
</evidence>
<feature type="domain" description="Glycoside hydrolase family 20 catalytic" evidence="8">
    <location>
        <begin position="157"/>
        <end position="492"/>
    </location>
</feature>
<comment type="caution">
    <text evidence="10">The sequence shown here is derived from an EMBL/GenBank/DDBJ whole genome shotgun (WGS) entry which is preliminary data.</text>
</comment>
<reference evidence="10 11" key="1">
    <citation type="journal article" date="2016" name="BMC Genomics">
        <title>Type VI secretion systems of human gut Bacteroidales segregate into three genetic architectures, two of which are contained on mobile genetic elements.</title>
        <authorList>
            <person name="Coyne M.J."/>
            <person name="Roelofs K.G."/>
            <person name="Comstock L.E."/>
        </authorList>
    </citation>
    <scope>NUCLEOTIDE SEQUENCE [LARGE SCALE GENOMIC DNA]</scope>
    <source>
        <strain evidence="10 11">CL09T03C01</strain>
    </source>
</reference>
<evidence type="ECO:0000256" key="7">
    <source>
        <dbReference type="SAM" id="SignalP"/>
    </source>
</evidence>
<dbReference type="PIRSF" id="PIRSF001093">
    <property type="entry name" value="B-hxosamndse_ab_euk"/>
    <property type="match status" value="1"/>
</dbReference>
<feature type="domain" description="Beta-hexosaminidase bacterial type N-terminal" evidence="9">
    <location>
        <begin position="28"/>
        <end position="153"/>
    </location>
</feature>